<dbReference type="Gene3D" id="1.25.40.10">
    <property type="entry name" value="Tetratricopeptide repeat domain"/>
    <property type="match status" value="1"/>
</dbReference>
<gene>
    <name evidence="3" type="ORF">AGA_143</name>
</gene>
<reference evidence="4" key="1">
    <citation type="submission" date="2014-09" db="EMBL/GenBank/DDBJ databases">
        <authorList>
            <person name="Illeghems K.G."/>
        </authorList>
    </citation>
    <scope>NUCLEOTIDE SEQUENCE [LARGE SCALE GENOMIC DNA]</scope>
    <source>
        <strain evidence="4">LMG 23848T</strain>
    </source>
</reference>
<name>A0A0U5F5Q8_9PROT</name>
<evidence type="ECO:0000256" key="1">
    <source>
        <dbReference type="SAM" id="MobiDB-lite"/>
    </source>
</evidence>
<evidence type="ECO:0000313" key="3">
    <source>
        <dbReference type="EMBL" id="CEF53307.1"/>
    </source>
</evidence>
<feature type="region of interest" description="Disordered" evidence="1">
    <location>
        <begin position="33"/>
        <end position="55"/>
    </location>
</feature>
<dbReference type="SUPFAM" id="SSF48452">
    <property type="entry name" value="TPR-like"/>
    <property type="match status" value="1"/>
</dbReference>
<sequence>MYFSRSVCMRRCLLPIALLLSCSAMTTVADAARRTHAPRTSQTATPTPPKGTGLNAAAAAGATAAAAGVAAGAAATPAQADPNAAVDGDLLKGLPAPWKATVLDVPLPPPAPAPAPTAGKGRKPGQKVGQPANSGTVAGGNGGAVSPPATSPNRVLIPVPARMGLAAFRSGDSFIIVVDNAEPMDTSALRGDGIFSTLTVTTLPGATLLQLKLPDTREFFLSQQAEGWVLGDKPPPGNVYGDRRVINPLVADGGILYPMRRPGRVLSITDPASGKKLFVGTSTTDDGGILSFRHGDGYDVWPTTEGVVVAASSPDVGLRATPEGALLTSAVSPLPDSKVAVYANTVDLDWLGLQKLPDDQLEARLHKSLLAAADSDPAQRFAARLEEARAAFSVGAFLEARGILTVALEDDPEEAVRPEVSFLLAASELLSGNMDGAFLLEGPWPDNEQRATQVWRGLYLAAKGGHEAEAAHLLARDFTRLDNYPNSVRSVLLPFAAEQIGRYGSEEDLTVLDKLPKGSVYRLAAAFRDLRTGKRAPAYDVFNTLSTDPDPVVAEKALEQKTSLDMSDGKLTPLAAAEMFNSLMPDARLAGREATVRLLQADAYMRARKWPEALATLDMVKDTPEQVSEPVLSPMLFQTLAAVASEVVKDTDRDAILHGAAMLRAHLSALQPGTKKGEILMAYGKMLLGLGLADEAQEAFSDAVPMLDSPELKALAGQGLAESYIALKDLPGATDVLQRTDDPDLPDDMKASRRRLQARIDLARGDQTSALGLLNGDTFSDSLDMTARIHESRGEWAAAVANVRKMAEADIPPEGPLSATQQTLALRLASDASQASDEATLAWLAKLVGDRKMDGESGRVFRLLTQVGEQRLPPPPVPRLARSPQQLTSPDLGPLGVTRPAEFAPSVAGVACCGAEKQAAAPARRVWQAGNAIRAVRRHWVPLVP</sequence>
<dbReference type="STRING" id="431306.AGA_143"/>
<dbReference type="AlphaFoldDB" id="A0A0U5F5Q8"/>
<feature type="compositionally biased region" description="Pro residues" evidence="1">
    <location>
        <begin position="106"/>
        <end position="115"/>
    </location>
</feature>
<protein>
    <submittedName>
        <fullName evidence="3">Uncharacterized protein</fullName>
    </submittedName>
</protein>
<evidence type="ECO:0000313" key="4">
    <source>
        <dbReference type="Proteomes" id="UP000068250"/>
    </source>
</evidence>
<dbReference type="PATRIC" id="fig|431306.5.peg.87"/>
<dbReference type="PANTHER" id="PTHR48125:SF10">
    <property type="entry name" value="OS12G0136300 PROTEIN"/>
    <property type="match status" value="1"/>
</dbReference>
<keyword evidence="2" id="KW-0732">Signal</keyword>
<accession>A0A0U5F5Q8</accession>
<feature type="region of interest" description="Disordered" evidence="1">
    <location>
        <begin position="103"/>
        <end position="152"/>
    </location>
</feature>
<dbReference type="EMBL" id="LN609302">
    <property type="protein sequence ID" value="CEF53307.1"/>
    <property type="molecule type" value="Genomic_DNA"/>
</dbReference>
<dbReference type="Proteomes" id="UP000068250">
    <property type="component" value="Chromosome I"/>
</dbReference>
<feature type="region of interest" description="Disordered" evidence="1">
    <location>
        <begin position="872"/>
        <end position="896"/>
    </location>
</feature>
<evidence type="ECO:0000256" key="2">
    <source>
        <dbReference type="SAM" id="SignalP"/>
    </source>
</evidence>
<organism evidence="3 4">
    <name type="scientific">Acetobacter ghanensis</name>
    <dbReference type="NCBI Taxonomy" id="431306"/>
    <lineage>
        <taxon>Bacteria</taxon>
        <taxon>Pseudomonadati</taxon>
        <taxon>Pseudomonadota</taxon>
        <taxon>Alphaproteobacteria</taxon>
        <taxon>Acetobacterales</taxon>
        <taxon>Acetobacteraceae</taxon>
        <taxon>Acetobacter</taxon>
    </lineage>
</organism>
<proteinExistence type="predicted"/>
<dbReference type="InterPro" id="IPR011990">
    <property type="entry name" value="TPR-like_helical_dom_sf"/>
</dbReference>
<dbReference type="PROSITE" id="PS51257">
    <property type="entry name" value="PROKAR_LIPOPROTEIN"/>
    <property type="match status" value="1"/>
</dbReference>
<feature type="chain" id="PRO_5006856598" evidence="2">
    <location>
        <begin position="32"/>
        <end position="945"/>
    </location>
</feature>
<dbReference type="PANTHER" id="PTHR48125">
    <property type="entry name" value="LP07818P1"/>
    <property type="match status" value="1"/>
</dbReference>
<feature type="signal peptide" evidence="2">
    <location>
        <begin position="1"/>
        <end position="31"/>
    </location>
</feature>